<reference evidence="2 3" key="1">
    <citation type="submission" date="2018-08" db="EMBL/GenBank/DDBJ databases">
        <title>Murine metabolic-syndrome-specific gut microbial biobank.</title>
        <authorList>
            <person name="Liu C."/>
        </authorList>
    </citation>
    <scope>NUCLEOTIDE SEQUENCE [LARGE SCALE GENOMIC DNA]</scope>
    <source>
        <strain evidence="2 3">583</strain>
    </source>
</reference>
<name>A0A845QZI6_9CLOT</name>
<organism evidence="2 3">
    <name type="scientific">Senegalia massiliensis</name>
    <dbReference type="NCBI Taxonomy" id="1720316"/>
    <lineage>
        <taxon>Bacteria</taxon>
        <taxon>Bacillati</taxon>
        <taxon>Bacillota</taxon>
        <taxon>Clostridia</taxon>
        <taxon>Eubacteriales</taxon>
        <taxon>Clostridiaceae</taxon>
        <taxon>Senegalia</taxon>
    </lineage>
</organism>
<dbReference type="Pfam" id="PF26154">
    <property type="entry name" value="DUF8042"/>
    <property type="match status" value="1"/>
</dbReference>
<protein>
    <recommendedName>
        <fullName evidence="1">DUF8042 domain-containing protein</fullName>
    </recommendedName>
</protein>
<feature type="domain" description="DUF8042" evidence="1">
    <location>
        <begin position="10"/>
        <end position="116"/>
    </location>
</feature>
<dbReference type="Proteomes" id="UP000467132">
    <property type="component" value="Unassembled WGS sequence"/>
</dbReference>
<dbReference type="InterPro" id="IPR058355">
    <property type="entry name" value="DUF8042"/>
</dbReference>
<evidence type="ECO:0000313" key="2">
    <source>
        <dbReference type="EMBL" id="NBI07364.1"/>
    </source>
</evidence>
<dbReference type="AlphaFoldDB" id="A0A845QZI6"/>
<dbReference type="RefSeq" id="WP_160197827.1">
    <property type="nucleotide sequence ID" value="NZ_QXXA01000011.1"/>
</dbReference>
<evidence type="ECO:0000259" key="1">
    <source>
        <dbReference type="Pfam" id="PF26154"/>
    </source>
</evidence>
<dbReference type="OrthoDB" id="1683192at2"/>
<dbReference type="EMBL" id="QXXA01000011">
    <property type="protein sequence ID" value="NBI07364.1"/>
    <property type="molecule type" value="Genomic_DNA"/>
</dbReference>
<proteinExistence type="predicted"/>
<keyword evidence="3" id="KW-1185">Reference proteome</keyword>
<comment type="caution">
    <text evidence="2">The sequence shown here is derived from an EMBL/GenBank/DDBJ whole genome shotgun (WGS) entry which is preliminary data.</text>
</comment>
<sequence>MANNIINESLNSLNEYLDKLIPGIENIVDHFSKDNEGEALKLLIEAIEGINWCLEVVILTKPTLEKYNIEINEKNIRKILLEFEQALQNEDFVYVSDLLEYELIDIFKYWKKEISNISFVVN</sequence>
<gene>
    <name evidence="2" type="ORF">D3Z33_10940</name>
</gene>
<evidence type="ECO:0000313" key="3">
    <source>
        <dbReference type="Proteomes" id="UP000467132"/>
    </source>
</evidence>
<accession>A0A845QZI6</accession>